<keyword evidence="2" id="KW-1185">Reference proteome</keyword>
<comment type="caution">
    <text evidence="1">The sequence shown here is derived from an EMBL/GenBank/DDBJ whole genome shotgun (WGS) entry which is preliminary data.</text>
</comment>
<dbReference type="EMBL" id="JASBAN010000001">
    <property type="protein sequence ID" value="MDI2111726.1"/>
    <property type="molecule type" value="Genomic_DNA"/>
</dbReference>
<name>A0ABT6Q4A5_9PROT</name>
<dbReference type="RefSeq" id="WP_281461418.1">
    <property type="nucleotide sequence ID" value="NZ_JASBAN010000001.1"/>
</dbReference>
<sequence length="131" mass="15568">MISIRLDDVLTVDRAYTAKEQAFVDSFYKWTDINFEHKDNYQVYKLHHLPNGGKIMLPLIHLDNFMPLLDEDNIITRMRSNHEVAFILCMIFSYNENDLENFYLTLAYFEGLPSDIQSLLRLDVLLKKLYE</sequence>
<organism evidence="1 2">
    <name type="scientific">Commensalibacter nepenthis</name>
    <dbReference type="NCBI Taxonomy" id="3043872"/>
    <lineage>
        <taxon>Bacteria</taxon>
        <taxon>Pseudomonadati</taxon>
        <taxon>Pseudomonadota</taxon>
        <taxon>Alphaproteobacteria</taxon>
        <taxon>Acetobacterales</taxon>
        <taxon>Acetobacteraceae</taxon>
    </lineage>
</organism>
<proteinExistence type="predicted"/>
<dbReference type="Proteomes" id="UP001431775">
    <property type="component" value="Unassembled WGS sequence"/>
</dbReference>
<reference evidence="1" key="1">
    <citation type="submission" date="2023-05" db="EMBL/GenBank/DDBJ databases">
        <title>Whole genome sequence of Commensalibacter sp.</title>
        <authorList>
            <person name="Charoenyingcharoen P."/>
            <person name="Yukphan P."/>
        </authorList>
    </citation>
    <scope>NUCLEOTIDE SEQUENCE</scope>
    <source>
        <strain evidence="1">TBRC 10068</strain>
    </source>
</reference>
<evidence type="ECO:0000313" key="2">
    <source>
        <dbReference type="Proteomes" id="UP001431775"/>
    </source>
</evidence>
<protein>
    <submittedName>
        <fullName evidence="1">Uncharacterized protein</fullName>
    </submittedName>
</protein>
<accession>A0ABT6Q4A5</accession>
<gene>
    <name evidence="1" type="ORF">QJV33_00215</name>
</gene>
<evidence type="ECO:0000313" key="1">
    <source>
        <dbReference type="EMBL" id="MDI2111726.1"/>
    </source>
</evidence>